<protein>
    <submittedName>
        <fullName evidence="2">Uncharacterized protein</fullName>
    </submittedName>
</protein>
<keyword evidence="1" id="KW-0812">Transmembrane</keyword>
<feature type="transmembrane region" description="Helical" evidence="1">
    <location>
        <begin position="47"/>
        <end position="67"/>
    </location>
</feature>
<organism evidence="2 3">
    <name type="scientific">Endomicrobium trichonymphae</name>
    <dbReference type="NCBI Taxonomy" id="1408204"/>
    <lineage>
        <taxon>Bacteria</taxon>
        <taxon>Pseudomonadati</taxon>
        <taxon>Elusimicrobiota</taxon>
        <taxon>Endomicrobiia</taxon>
        <taxon>Endomicrobiales</taxon>
        <taxon>Endomicrobiaceae</taxon>
        <taxon>Candidatus Endomicrobiellum</taxon>
    </lineage>
</organism>
<evidence type="ECO:0000313" key="2">
    <source>
        <dbReference type="EMBL" id="OEG70475.1"/>
    </source>
</evidence>
<dbReference type="AlphaFoldDB" id="A0A1E5IJ88"/>
<reference evidence="2 3" key="1">
    <citation type="submission" date="2015-11" db="EMBL/GenBank/DDBJ databases">
        <title>Evidence for parallel genomic evolution in an endosymbiosis of termite gut flagellates.</title>
        <authorList>
            <person name="Zheng H."/>
        </authorList>
    </citation>
    <scope>NUCLEOTIDE SEQUENCE [LARGE SCALE GENOMIC DNA]</scope>
    <source>
        <strain evidence="2 3">CET450</strain>
    </source>
</reference>
<gene>
    <name evidence="2" type="ORF">ATZ36_00830</name>
</gene>
<keyword evidence="3" id="KW-1185">Reference proteome</keyword>
<sequence>MAYAVSSLSAFAGKHYNGYPLDYIEKEVSQHKKPVVMLKKTWDNRGSVILADIFFAFRLNIAILTILKNTD</sequence>
<comment type="caution">
    <text evidence="2">The sequence shown here is derived from an EMBL/GenBank/DDBJ whole genome shotgun (WGS) entry which is preliminary data.</text>
</comment>
<accession>A0A1E5IJ88</accession>
<evidence type="ECO:0000256" key="1">
    <source>
        <dbReference type="SAM" id="Phobius"/>
    </source>
</evidence>
<proteinExistence type="predicted"/>
<dbReference type="Proteomes" id="UP000095237">
    <property type="component" value="Unassembled WGS sequence"/>
</dbReference>
<name>A0A1E5IJ88_ENDTX</name>
<dbReference type="EMBL" id="LNVX01000324">
    <property type="protein sequence ID" value="OEG70475.1"/>
    <property type="molecule type" value="Genomic_DNA"/>
</dbReference>
<keyword evidence="1" id="KW-0472">Membrane</keyword>
<evidence type="ECO:0000313" key="3">
    <source>
        <dbReference type="Proteomes" id="UP000095237"/>
    </source>
</evidence>
<keyword evidence="1" id="KW-1133">Transmembrane helix</keyword>